<reference evidence="1 2" key="1">
    <citation type="submission" date="2013-03" db="EMBL/GenBank/DDBJ databases">
        <authorList>
            <person name="Warren W."/>
            <person name="Wilson R.K."/>
        </authorList>
    </citation>
    <scope>NUCLEOTIDE SEQUENCE</scope>
</reference>
<accession>A0A7N9CJ97</accession>
<name>A0A7N9CJ97_MACFA</name>
<dbReference type="Ensembl" id="ENSMFAT00000090517.1">
    <property type="protein sequence ID" value="ENSMFAP00000051898.1"/>
    <property type="gene ID" value="ENSMFAG00000054413.1"/>
</dbReference>
<dbReference type="Proteomes" id="UP000233100">
    <property type="component" value="Chromosome 18"/>
</dbReference>
<keyword evidence="2" id="KW-1185">Reference proteome</keyword>
<dbReference type="GeneTree" id="ENSGT00980000202101"/>
<dbReference type="AlphaFoldDB" id="A0A7N9CJ97"/>
<sequence length="152" mass="16441">MLRTLSDVIEVSPKDPLLVRGFPFLAKGSHDRLYLEKRDTLPKYWAFPHSLSNQQTRRFSPVSGSAGPTPTEPCSLLAQQSEVNLRGCSLAEGGASTIAEAAVGKQSGRETRTGQSPLQLSKAYCLYRLHLCGQGIAEQKAAETSADLNVPI</sequence>
<protein>
    <submittedName>
        <fullName evidence="1">Uncharacterized protein</fullName>
    </submittedName>
</protein>
<organism evidence="1 2">
    <name type="scientific">Macaca fascicularis</name>
    <name type="common">Crab-eating macaque</name>
    <name type="synonym">Cynomolgus monkey</name>
    <dbReference type="NCBI Taxonomy" id="9541"/>
    <lineage>
        <taxon>Eukaryota</taxon>
        <taxon>Metazoa</taxon>
        <taxon>Chordata</taxon>
        <taxon>Craniata</taxon>
        <taxon>Vertebrata</taxon>
        <taxon>Euteleostomi</taxon>
        <taxon>Mammalia</taxon>
        <taxon>Eutheria</taxon>
        <taxon>Euarchontoglires</taxon>
        <taxon>Primates</taxon>
        <taxon>Haplorrhini</taxon>
        <taxon>Catarrhini</taxon>
        <taxon>Cercopithecidae</taxon>
        <taxon>Cercopithecinae</taxon>
        <taxon>Macaca</taxon>
    </lineage>
</organism>
<reference evidence="1" key="3">
    <citation type="submission" date="2025-09" db="UniProtKB">
        <authorList>
            <consortium name="Ensembl"/>
        </authorList>
    </citation>
    <scope>IDENTIFICATION</scope>
</reference>
<evidence type="ECO:0000313" key="1">
    <source>
        <dbReference type="Ensembl" id="ENSMFAP00000051898.1"/>
    </source>
</evidence>
<reference evidence="1" key="2">
    <citation type="submission" date="2025-08" db="UniProtKB">
        <authorList>
            <consortium name="Ensembl"/>
        </authorList>
    </citation>
    <scope>IDENTIFICATION</scope>
</reference>
<evidence type="ECO:0000313" key="2">
    <source>
        <dbReference type="Proteomes" id="UP000233100"/>
    </source>
</evidence>
<proteinExistence type="predicted"/>